<reference evidence="8 9" key="1">
    <citation type="submission" date="2019-03" db="EMBL/GenBank/DDBJ databases">
        <title>Draft Genome Sequence of Duganella callidus sp. nov., a Novel Duganella Species Isolated from Cultivated Soil.</title>
        <authorList>
            <person name="Raths R."/>
            <person name="Peta V."/>
            <person name="Bucking H."/>
        </authorList>
    </citation>
    <scope>NUCLEOTIDE SEQUENCE [LARGE SCALE GENOMIC DNA]</scope>
    <source>
        <strain evidence="8 9">DN04</strain>
    </source>
</reference>
<evidence type="ECO:0000256" key="5">
    <source>
        <dbReference type="ARBA" id="ARBA00022759"/>
    </source>
</evidence>
<keyword evidence="6" id="KW-0378">Hydrolase</keyword>
<dbReference type="Pfam" id="PF05840">
    <property type="entry name" value="Phage_GPA"/>
    <property type="match status" value="1"/>
</dbReference>
<dbReference type="GO" id="GO:0004519">
    <property type="term" value="F:endonuclease activity"/>
    <property type="evidence" value="ECO:0007669"/>
    <property type="project" value="UniProtKB-KW"/>
</dbReference>
<dbReference type="OrthoDB" id="5568266at2"/>
<evidence type="ECO:0000313" key="9">
    <source>
        <dbReference type="Proteomes" id="UP000297729"/>
    </source>
</evidence>
<comment type="function">
    <text evidence="1">Possible endonuclease which induces a single-strand cut and initiates DNA replication.</text>
</comment>
<dbReference type="GO" id="GO:0016787">
    <property type="term" value="F:hydrolase activity"/>
    <property type="evidence" value="ECO:0007669"/>
    <property type="project" value="UniProtKB-KW"/>
</dbReference>
<name>A0A4Y9SE24_9BURK</name>
<keyword evidence="5" id="KW-0255">Endonuclease</keyword>
<dbReference type="Proteomes" id="UP000297729">
    <property type="component" value="Unassembled WGS sequence"/>
</dbReference>
<sequence>MAHKRKPQEKIPEAWLMENEWPTPKSEGMPTTDAIQNGYINHAMIEIQANAMARLYLNTKAEGEVFAPELTAFSRQFKRVGFPNSKVKNVPRWYRRSLLRDARQRLDYAHHEQRLIGAEKSRIVSSPVLASRRYQRAKQMAYLENTEVFVVGADGEELAITCADIYKTPRKIFGKHYVRMKGLEKFSLEQSLIGYFLTLTLPPEWHPNPKNGNNSWEGASPGDGHRELQRKWRNWQVVFGKTMFVRVEEQHEDGTPHWHILVWIKPEDEALLLKKFAQHFGMPPAADIRKIDLSKGTGTSYLSKYVLATLGTGSAMHAETAELADAHRATWGGRMIQISDLKGSSTIWDELRRLKVDAQQWSSLTPIGKDLHACAVSNNYCNFLTILKSMSETGRTKILYEKDETGHKLIKGVRVDFIDISTREKKWGVRPKNG</sequence>
<keyword evidence="4" id="KW-0540">Nuclease</keyword>
<evidence type="ECO:0000256" key="1">
    <source>
        <dbReference type="ARBA" id="ARBA00003293"/>
    </source>
</evidence>
<dbReference type="GO" id="GO:0006260">
    <property type="term" value="P:DNA replication"/>
    <property type="evidence" value="ECO:0007669"/>
    <property type="project" value="UniProtKB-KW"/>
</dbReference>
<organism evidence="8 9">
    <name type="scientific">Duganella callida</name>
    <dbReference type="NCBI Taxonomy" id="2561932"/>
    <lineage>
        <taxon>Bacteria</taxon>
        <taxon>Pseudomonadati</taxon>
        <taxon>Pseudomonadota</taxon>
        <taxon>Betaproteobacteria</taxon>
        <taxon>Burkholderiales</taxon>
        <taxon>Oxalobacteraceae</taxon>
        <taxon>Telluria group</taxon>
        <taxon>Duganella</taxon>
    </lineage>
</organism>
<evidence type="ECO:0000256" key="6">
    <source>
        <dbReference type="ARBA" id="ARBA00022801"/>
    </source>
</evidence>
<evidence type="ECO:0000256" key="4">
    <source>
        <dbReference type="ARBA" id="ARBA00022722"/>
    </source>
</evidence>
<keyword evidence="9" id="KW-1185">Reference proteome</keyword>
<gene>
    <name evidence="8" type="ORF">E4L98_17185</name>
</gene>
<dbReference type="EMBL" id="SPVG01000178">
    <property type="protein sequence ID" value="TFW18861.1"/>
    <property type="molecule type" value="Genomic_DNA"/>
</dbReference>
<accession>A0A4Y9SE24</accession>
<dbReference type="AlphaFoldDB" id="A0A4Y9SE24"/>
<proteinExistence type="inferred from homology"/>
<evidence type="ECO:0000256" key="3">
    <source>
        <dbReference type="ARBA" id="ARBA00022705"/>
    </source>
</evidence>
<feature type="domain" description="Replication gene A protein-like" evidence="7">
    <location>
        <begin position="93"/>
        <end position="306"/>
    </location>
</feature>
<keyword evidence="3" id="KW-0235">DNA replication</keyword>
<protein>
    <recommendedName>
        <fullName evidence="7">Replication gene A protein-like domain-containing protein</fullName>
    </recommendedName>
</protein>
<dbReference type="InterPro" id="IPR008766">
    <property type="entry name" value="Replication_gene_A-like"/>
</dbReference>
<comment type="similarity">
    <text evidence="2">Belongs to the phage GPA family.</text>
</comment>
<evidence type="ECO:0000259" key="7">
    <source>
        <dbReference type="Pfam" id="PF05840"/>
    </source>
</evidence>
<evidence type="ECO:0000313" key="8">
    <source>
        <dbReference type="EMBL" id="TFW18861.1"/>
    </source>
</evidence>
<comment type="caution">
    <text evidence="8">The sequence shown here is derived from an EMBL/GenBank/DDBJ whole genome shotgun (WGS) entry which is preliminary data.</text>
</comment>
<evidence type="ECO:0000256" key="2">
    <source>
        <dbReference type="ARBA" id="ARBA00009260"/>
    </source>
</evidence>